<dbReference type="InterPro" id="IPR012673">
    <property type="entry name" value="T3SS_SynN"/>
</dbReference>
<name>A0ABT5U4R9_9GAMM</name>
<evidence type="ECO:0000313" key="1">
    <source>
        <dbReference type="EMBL" id="MDE1460981.1"/>
    </source>
</evidence>
<comment type="caution">
    <text evidence="1">The sequence shown here is derived from an EMBL/GenBank/DDBJ whole genome shotgun (WGS) entry which is preliminary data.</text>
</comment>
<dbReference type="EMBL" id="JAPMOU010000003">
    <property type="protein sequence ID" value="MDE1460981.1"/>
    <property type="molecule type" value="Genomic_DNA"/>
</dbReference>
<dbReference type="Gene3D" id="3.30.1460.10">
    <property type="match status" value="1"/>
</dbReference>
<protein>
    <submittedName>
        <fullName evidence="1">Uncharacterized protein</fullName>
    </submittedName>
</protein>
<organism evidence="1 2">
    <name type="scientific">Spartinivicinus poritis</name>
    <dbReference type="NCBI Taxonomy" id="2994640"/>
    <lineage>
        <taxon>Bacteria</taxon>
        <taxon>Pseudomonadati</taxon>
        <taxon>Pseudomonadota</taxon>
        <taxon>Gammaproteobacteria</taxon>
        <taxon>Oceanospirillales</taxon>
        <taxon>Zooshikellaceae</taxon>
        <taxon>Spartinivicinus</taxon>
    </lineage>
</organism>
<keyword evidence="2" id="KW-1185">Reference proteome</keyword>
<dbReference type="Pfam" id="PF21665">
    <property type="entry name" value="Type_III_SycN"/>
    <property type="match status" value="1"/>
</dbReference>
<dbReference type="Proteomes" id="UP001528823">
    <property type="component" value="Unassembled WGS sequence"/>
</dbReference>
<sequence>MIQQWVDQAVVEFVGQFGINAQGWVESGCLSLDFEQNGQLHIEQHPAGIMVLLSQHYPLGDAWLQTASQVCDYQQGMAFPIQVGLKGSTELVFFCLLEEEQVTINQLSQLFNTLIQLHIKCRAS</sequence>
<accession>A0ABT5U4R9</accession>
<reference evidence="1 2" key="1">
    <citation type="submission" date="2022-11" db="EMBL/GenBank/DDBJ databases">
        <title>Spartinivicinus poritis sp. nov., isolated from scleractinian coral Porites lutea.</title>
        <authorList>
            <person name="Zhang G."/>
            <person name="Cai L."/>
            <person name="Wei Q."/>
        </authorList>
    </citation>
    <scope>NUCLEOTIDE SEQUENCE [LARGE SCALE GENOMIC DNA]</scope>
    <source>
        <strain evidence="1 2">A2-2</strain>
    </source>
</reference>
<proteinExistence type="predicted"/>
<dbReference type="RefSeq" id="WP_274687351.1">
    <property type="nucleotide sequence ID" value="NZ_JAPMOU010000003.1"/>
</dbReference>
<dbReference type="SUPFAM" id="SSF69635">
    <property type="entry name" value="Type III secretory system chaperone-like"/>
    <property type="match status" value="1"/>
</dbReference>
<evidence type="ECO:0000313" key="2">
    <source>
        <dbReference type="Proteomes" id="UP001528823"/>
    </source>
</evidence>
<gene>
    <name evidence="1" type="ORF">ORQ98_03250</name>
</gene>